<proteinExistence type="predicted"/>
<dbReference type="RefSeq" id="WP_115168756.1">
    <property type="nucleotide sequence ID" value="NZ_UGYW01000001.1"/>
</dbReference>
<dbReference type="Proteomes" id="UP000254893">
    <property type="component" value="Unassembled WGS sequence"/>
</dbReference>
<gene>
    <name evidence="1" type="ORF">NCTC11388_00210</name>
</gene>
<sequence>MTVSEFEYNLQIIRQTLFSIRLTEDRDRAGTYVDALYSFNKALSDNSYPFLAYLEDTIDSIEFSIYGRNADLFMLRKNELESDKDPIPYIKGKREWESYEFTLSAILLTEYTDWLSEQAEYKFELQLSGYGIYVPVKKYWNQFFNPFSYPNKIWLGKDHKSVLYIQNESNMLKCVANNTEDLRFAEEVLGNN</sequence>
<accession>A0A380B8S7</accession>
<evidence type="ECO:0000313" key="1">
    <source>
        <dbReference type="EMBL" id="SUI96906.1"/>
    </source>
</evidence>
<organism evidence="1 2">
    <name type="scientific">Sphingobacterium spiritivorum</name>
    <name type="common">Flavobacterium spiritivorum</name>
    <dbReference type="NCBI Taxonomy" id="258"/>
    <lineage>
        <taxon>Bacteria</taxon>
        <taxon>Pseudomonadati</taxon>
        <taxon>Bacteroidota</taxon>
        <taxon>Sphingobacteriia</taxon>
        <taxon>Sphingobacteriales</taxon>
        <taxon>Sphingobacteriaceae</taxon>
        <taxon>Sphingobacterium</taxon>
    </lineage>
</organism>
<dbReference type="AlphaFoldDB" id="A0A380B8S7"/>
<protein>
    <submittedName>
        <fullName evidence="1">Uncharacterized protein</fullName>
    </submittedName>
</protein>
<dbReference type="EMBL" id="UGYW01000001">
    <property type="protein sequence ID" value="SUI96906.1"/>
    <property type="molecule type" value="Genomic_DNA"/>
</dbReference>
<reference evidence="1 2" key="1">
    <citation type="submission" date="2018-06" db="EMBL/GenBank/DDBJ databases">
        <authorList>
            <consortium name="Pathogen Informatics"/>
            <person name="Doyle S."/>
        </authorList>
    </citation>
    <scope>NUCLEOTIDE SEQUENCE [LARGE SCALE GENOMIC DNA]</scope>
    <source>
        <strain evidence="1 2">NCTC11388</strain>
    </source>
</reference>
<evidence type="ECO:0000313" key="2">
    <source>
        <dbReference type="Proteomes" id="UP000254893"/>
    </source>
</evidence>
<name>A0A380B8S7_SPHSI</name>